<dbReference type="Proteomes" id="UP000830401">
    <property type="component" value="Plasmid unnamed4"/>
</dbReference>
<accession>A0ABY4GER5</accession>
<reference evidence="1" key="1">
    <citation type="submission" date="2022-04" db="EMBL/GenBank/DDBJ databases">
        <title>Hymenobacter sp. isolated from the air.</title>
        <authorList>
            <person name="Won M."/>
            <person name="Lee C.-M."/>
            <person name="Woen H.-Y."/>
            <person name="Kwon S.-W."/>
        </authorList>
    </citation>
    <scope>NUCLEOTIDE SEQUENCE</scope>
    <source>
        <strain evidence="1">5420S-77</strain>
        <plasmid evidence="1">unnamed4</plasmid>
    </source>
</reference>
<keyword evidence="1" id="KW-0614">Plasmid</keyword>
<geneLocation type="plasmid" evidence="1 2">
    <name>unnamed4</name>
</geneLocation>
<evidence type="ECO:0000313" key="2">
    <source>
        <dbReference type="Proteomes" id="UP000830401"/>
    </source>
</evidence>
<protein>
    <submittedName>
        <fullName evidence="1">Uncharacterized protein</fullName>
    </submittedName>
</protein>
<evidence type="ECO:0000313" key="1">
    <source>
        <dbReference type="EMBL" id="UOQ69241.1"/>
    </source>
</evidence>
<name>A0ABY4GER5_9BACT</name>
<gene>
    <name evidence="1" type="ORF">MUN86_27700</name>
</gene>
<keyword evidence="2" id="KW-1185">Reference proteome</keyword>
<dbReference type="EMBL" id="CP095065">
    <property type="protein sequence ID" value="UOQ69241.1"/>
    <property type="molecule type" value="Genomic_DNA"/>
</dbReference>
<proteinExistence type="predicted"/>
<organism evidence="1 2">
    <name type="scientific">Hymenobacter volaticus</name>
    <dbReference type="NCBI Taxonomy" id="2932254"/>
    <lineage>
        <taxon>Bacteria</taxon>
        <taxon>Pseudomonadati</taxon>
        <taxon>Bacteroidota</taxon>
        <taxon>Cytophagia</taxon>
        <taxon>Cytophagales</taxon>
        <taxon>Hymenobacteraceae</taxon>
        <taxon>Hymenobacter</taxon>
    </lineage>
</organism>
<sequence>MPVTNNTVTLPYEPYAYQYGKSFVPYSITLQEFKTGIKKLIRCFSIPTAPNPYAASPLTVVQVGGADEVNAFRSASKFTGWLYVRIKTRYKSARK</sequence>